<evidence type="ECO:0000256" key="1">
    <source>
        <dbReference type="SAM" id="MobiDB-lite"/>
    </source>
</evidence>
<feature type="region of interest" description="Disordered" evidence="1">
    <location>
        <begin position="1"/>
        <end position="176"/>
    </location>
</feature>
<name>A0ABY7CX95_9BASI</name>
<organism evidence="2 3">
    <name type="scientific">Puccinia triticina</name>
    <dbReference type="NCBI Taxonomy" id="208348"/>
    <lineage>
        <taxon>Eukaryota</taxon>
        <taxon>Fungi</taxon>
        <taxon>Dikarya</taxon>
        <taxon>Basidiomycota</taxon>
        <taxon>Pucciniomycotina</taxon>
        <taxon>Pucciniomycetes</taxon>
        <taxon>Pucciniales</taxon>
        <taxon>Pucciniaceae</taxon>
        <taxon>Puccinia</taxon>
    </lineage>
</organism>
<protein>
    <recommendedName>
        <fullName evidence="4">Shugoshin C-terminal domain-containing protein</fullName>
    </recommendedName>
</protein>
<feature type="compositionally biased region" description="Basic and acidic residues" evidence="1">
    <location>
        <begin position="46"/>
        <end position="60"/>
    </location>
</feature>
<evidence type="ECO:0008006" key="4">
    <source>
        <dbReference type="Google" id="ProtNLM"/>
    </source>
</evidence>
<dbReference type="Proteomes" id="UP001164743">
    <property type="component" value="Chromosome 10A"/>
</dbReference>
<reference evidence="2" key="1">
    <citation type="submission" date="2022-10" db="EMBL/GenBank/DDBJ databases">
        <title>Puccinia triticina Genome sequencing and assembly.</title>
        <authorList>
            <person name="Li C."/>
        </authorList>
    </citation>
    <scope>NUCLEOTIDE SEQUENCE</scope>
    <source>
        <strain evidence="2">Pt15</strain>
    </source>
</reference>
<accession>A0ABY7CX95</accession>
<proteinExistence type="predicted"/>
<evidence type="ECO:0000313" key="2">
    <source>
        <dbReference type="EMBL" id="WAQ88622.1"/>
    </source>
</evidence>
<feature type="compositionally biased region" description="Polar residues" evidence="1">
    <location>
        <begin position="165"/>
        <end position="176"/>
    </location>
</feature>
<feature type="compositionally biased region" description="Polar residues" evidence="1">
    <location>
        <begin position="62"/>
        <end position="109"/>
    </location>
</feature>
<keyword evidence="3" id="KW-1185">Reference proteome</keyword>
<gene>
    <name evidence="2" type="ORF">PtA15_10A41</name>
</gene>
<evidence type="ECO:0000313" key="3">
    <source>
        <dbReference type="Proteomes" id="UP001164743"/>
    </source>
</evidence>
<feature type="compositionally biased region" description="Polar residues" evidence="1">
    <location>
        <begin position="8"/>
        <end position="35"/>
    </location>
</feature>
<dbReference type="EMBL" id="CP110430">
    <property type="protein sequence ID" value="WAQ88622.1"/>
    <property type="molecule type" value="Genomic_DNA"/>
</dbReference>
<dbReference type="RefSeq" id="XP_053024177.1">
    <property type="nucleotide sequence ID" value="XM_053160593.1"/>
</dbReference>
<feature type="compositionally biased region" description="Polar residues" evidence="1">
    <location>
        <begin position="122"/>
        <end position="135"/>
    </location>
</feature>
<dbReference type="GeneID" id="77801477"/>
<sequence length="176" mass="19288">MPLMAPSTRPSMASQRSQSPATLTRPPSRQSSQIITPVKTLANYVRPDDENQRSEARCKTVQEGSNATDLPGPSQSKRTPANSRQKSKTVATSSSLTHSAPRNQQSTVSKPKKRKQNPADVSESNPDVSTMNMTQDSDEDNERARKKTRPTRGVDDVDLYFEPPTQANGQVGSNLH</sequence>